<dbReference type="Proteomes" id="UP001056648">
    <property type="component" value="Chromosome 2"/>
</dbReference>
<name>A0ABY4VUY1_9BURK</name>
<dbReference type="RefSeq" id="WP_252253497.1">
    <property type="nucleotide sequence ID" value="NZ_CP098736.1"/>
</dbReference>
<organism evidence="1 2">
    <name type="scientific">Cupriavidus gilardii</name>
    <dbReference type="NCBI Taxonomy" id="82541"/>
    <lineage>
        <taxon>Bacteria</taxon>
        <taxon>Pseudomonadati</taxon>
        <taxon>Pseudomonadota</taxon>
        <taxon>Betaproteobacteria</taxon>
        <taxon>Burkholderiales</taxon>
        <taxon>Burkholderiaceae</taxon>
        <taxon>Cupriavidus</taxon>
    </lineage>
</organism>
<evidence type="ECO:0008006" key="3">
    <source>
        <dbReference type="Google" id="ProtNLM"/>
    </source>
</evidence>
<gene>
    <name evidence="1" type="ORF">NDR89_13490</name>
</gene>
<sequence length="157" mass="17851">MEPNNDSLQVDEVHPNLSRFRKRLMEDQDLLTLTLKLHLAIEESLYKILAKLVRRPELLPDRLPFHHALALTRALLPDNKLDGALAAALMLNGIRNRLAHQIEPDVDFLVRDFINAVKPMYADCGWDRLSPFEAAGTAGFYVWGMLEGIVHNYVPQA</sequence>
<protein>
    <recommendedName>
        <fullName evidence="3">DUF4145 domain-containing protein</fullName>
    </recommendedName>
</protein>
<dbReference type="EMBL" id="CP098736">
    <property type="protein sequence ID" value="USE80763.1"/>
    <property type="molecule type" value="Genomic_DNA"/>
</dbReference>
<reference evidence="1" key="1">
    <citation type="submission" date="2022-06" db="EMBL/GenBank/DDBJ databases">
        <title>Complete genome sequence and characterization of Cupriavidus gilardii QJ1 isolated from contaminating cells.</title>
        <authorList>
            <person name="Qi J."/>
        </authorList>
    </citation>
    <scope>NUCLEOTIDE SEQUENCE</scope>
    <source>
        <strain evidence="1">QJ1</strain>
    </source>
</reference>
<evidence type="ECO:0000313" key="2">
    <source>
        <dbReference type="Proteomes" id="UP001056648"/>
    </source>
</evidence>
<accession>A0ABY4VUY1</accession>
<keyword evidence="2" id="KW-1185">Reference proteome</keyword>
<evidence type="ECO:0000313" key="1">
    <source>
        <dbReference type="EMBL" id="USE80763.1"/>
    </source>
</evidence>
<proteinExistence type="predicted"/>